<evidence type="ECO:0000259" key="4">
    <source>
        <dbReference type="PROSITE" id="PS50893"/>
    </source>
</evidence>
<dbReference type="PROSITE" id="PS50893">
    <property type="entry name" value="ABC_TRANSPORTER_2"/>
    <property type="match status" value="1"/>
</dbReference>
<dbReference type="InterPro" id="IPR027417">
    <property type="entry name" value="P-loop_NTPase"/>
</dbReference>
<dbReference type="GO" id="GO:0005524">
    <property type="term" value="F:ATP binding"/>
    <property type="evidence" value="ECO:0007669"/>
    <property type="project" value="UniProtKB-KW"/>
</dbReference>
<feature type="domain" description="ABC transporter" evidence="4">
    <location>
        <begin position="2"/>
        <end position="229"/>
    </location>
</feature>
<dbReference type="InterPro" id="IPR003593">
    <property type="entry name" value="AAA+_ATPase"/>
</dbReference>
<keyword evidence="1" id="KW-0813">Transport</keyword>
<evidence type="ECO:0000313" key="6">
    <source>
        <dbReference type="Proteomes" id="UP000823886"/>
    </source>
</evidence>
<evidence type="ECO:0000256" key="2">
    <source>
        <dbReference type="ARBA" id="ARBA00022741"/>
    </source>
</evidence>
<dbReference type="GO" id="GO:0016887">
    <property type="term" value="F:ATP hydrolysis activity"/>
    <property type="evidence" value="ECO:0007669"/>
    <property type="project" value="InterPro"/>
</dbReference>
<dbReference type="Pfam" id="PF00005">
    <property type="entry name" value="ABC_tran"/>
    <property type="match status" value="1"/>
</dbReference>
<dbReference type="AlphaFoldDB" id="A0A9D2TCF7"/>
<keyword evidence="2" id="KW-0547">Nucleotide-binding</keyword>
<dbReference type="SUPFAM" id="SSF52540">
    <property type="entry name" value="P-loop containing nucleoside triphosphate hydrolases"/>
    <property type="match status" value="1"/>
</dbReference>
<comment type="caution">
    <text evidence="5">The sequence shown here is derived from an EMBL/GenBank/DDBJ whole genome shotgun (WGS) entry which is preliminary data.</text>
</comment>
<dbReference type="CDD" id="cd03230">
    <property type="entry name" value="ABC_DR_subfamily_A"/>
    <property type="match status" value="1"/>
</dbReference>
<protein>
    <submittedName>
        <fullName evidence="5">ABC transporter ATP-binding protein</fullName>
    </submittedName>
</protein>
<dbReference type="SMART" id="SM00382">
    <property type="entry name" value="AAA"/>
    <property type="match status" value="1"/>
</dbReference>
<name>A0A9D2TCF7_9FIRM</name>
<evidence type="ECO:0000256" key="1">
    <source>
        <dbReference type="ARBA" id="ARBA00022448"/>
    </source>
</evidence>
<reference evidence="5" key="2">
    <citation type="submission" date="2021-04" db="EMBL/GenBank/DDBJ databases">
        <authorList>
            <person name="Gilroy R."/>
        </authorList>
    </citation>
    <scope>NUCLEOTIDE SEQUENCE</scope>
    <source>
        <strain evidence="5">ChiBcec2-3848</strain>
    </source>
</reference>
<keyword evidence="3 5" id="KW-0067">ATP-binding</keyword>
<evidence type="ECO:0000313" key="5">
    <source>
        <dbReference type="EMBL" id="HJC64794.1"/>
    </source>
</evidence>
<dbReference type="PANTHER" id="PTHR42939:SF1">
    <property type="entry name" value="ABC TRANSPORTER ATP-BINDING PROTEIN ALBC-RELATED"/>
    <property type="match status" value="1"/>
</dbReference>
<dbReference type="InterPro" id="IPR003439">
    <property type="entry name" value="ABC_transporter-like_ATP-bd"/>
</dbReference>
<gene>
    <name evidence="5" type="ORF">H9753_14460</name>
</gene>
<dbReference type="Gene3D" id="3.40.50.300">
    <property type="entry name" value="P-loop containing nucleotide triphosphate hydrolases"/>
    <property type="match status" value="1"/>
</dbReference>
<dbReference type="EMBL" id="DWVZ01000204">
    <property type="protein sequence ID" value="HJC64794.1"/>
    <property type="molecule type" value="Genomic_DNA"/>
</dbReference>
<dbReference type="Proteomes" id="UP000823886">
    <property type="component" value="Unassembled WGS sequence"/>
</dbReference>
<dbReference type="PANTHER" id="PTHR42939">
    <property type="entry name" value="ABC TRANSPORTER ATP-BINDING PROTEIN ALBC-RELATED"/>
    <property type="match status" value="1"/>
</dbReference>
<evidence type="ECO:0000256" key="3">
    <source>
        <dbReference type="ARBA" id="ARBA00022840"/>
    </source>
</evidence>
<reference evidence="5" key="1">
    <citation type="journal article" date="2021" name="PeerJ">
        <title>Extensive microbial diversity within the chicken gut microbiome revealed by metagenomics and culture.</title>
        <authorList>
            <person name="Gilroy R."/>
            <person name="Ravi A."/>
            <person name="Getino M."/>
            <person name="Pursley I."/>
            <person name="Horton D.L."/>
            <person name="Alikhan N.F."/>
            <person name="Baker D."/>
            <person name="Gharbi K."/>
            <person name="Hall N."/>
            <person name="Watson M."/>
            <person name="Adriaenssens E.M."/>
            <person name="Foster-Nyarko E."/>
            <person name="Jarju S."/>
            <person name="Secka A."/>
            <person name="Antonio M."/>
            <person name="Oren A."/>
            <person name="Chaudhuri R.R."/>
            <person name="La Ragione R."/>
            <person name="Hildebrand F."/>
            <person name="Pallen M.J."/>
        </authorList>
    </citation>
    <scope>NUCLEOTIDE SEQUENCE</scope>
    <source>
        <strain evidence="5">ChiBcec2-3848</strain>
    </source>
</reference>
<sequence length="238" mass="27063">MIEVNNLIKTYGRSSKPAADHISFTALPGEITVLLGPNGAGKSTTIKSIANLLNYKGEIKICGYPNKSIEAKQRFGYIPEVPMLYDLLTVDETTEFIARAYRLKDYQETREKYMELFELKEHRQKLAKELSKGMKQKLSMLLALLIRPQALLVDEPMVGLDPASIEAVLKLLVEMKQEGVSVLISTHIIDVVDEIWDCAYIMDHGKIVRRVRRGEEKEESLKDIFFETTQGDKREEDA</sequence>
<dbReference type="InterPro" id="IPR017871">
    <property type="entry name" value="ABC_transporter-like_CS"/>
</dbReference>
<dbReference type="PROSITE" id="PS00211">
    <property type="entry name" value="ABC_TRANSPORTER_1"/>
    <property type="match status" value="1"/>
</dbReference>
<accession>A0A9D2TCF7</accession>
<organism evidence="5 6">
    <name type="scientific">Candidatus Blautia merdavium</name>
    <dbReference type="NCBI Taxonomy" id="2838494"/>
    <lineage>
        <taxon>Bacteria</taxon>
        <taxon>Bacillati</taxon>
        <taxon>Bacillota</taxon>
        <taxon>Clostridia</taxon>
        <taxon>Lachnospirales</taxon>
        <taxon>Lachnospiraceae</taxon>
        <taxon>Blautia</taxon>
    </lineage>
</organism>
<proteinExistence type="predicted"/>
<dbReference type="InterPro" id="IPR051782">
    <property type="entry name" value="ABC_Transporter_VariousFunc"/>
</dbReference>